<keyword evidence="16" id="KW-1185">Reference proteome</keyword>
<evidence type="ECO:0000256" key="3">
    <source>
        <dbReference type="ARBA" id="ARBA00004922"/>
    </source>
</evidence>
<feature type="domain" description="DUF4094" evidence="14">
    <location>
        <begin position="10"/>
        <end position="35"/>
    </location>
</feature>
<evidence type="ECO:0000256" key="7">
    <source>
        <dbReference type="ARBA" id="ARBA00022692"/>
    </source>
</evidence>
<keyword evidence="9 13" id="KW-1133">Transmembrane helix</keyword>
<evidence type="ECO:0000256" key="2">
    <source>
        <dbReference type="ARBA" id="ARBA00004323"/>
    </source>
</evidence>
<dbReference type="PANTHER" id="PTHR11214:SF275">
    <property type="entry name" value="BETA-1,3-GALACTOSYLTRANSFERASE 8-RELATED"/>
    <property type="match status" value="1"/>
</dbReference>
<comment type="cofactor">
    <cofactor evidence="1 13">
        <name>Mn(2+)</name>
        <dbReference type="ChEBI" id="CHEBI:29035"/>
    </cofactor>
</comment>
<evidence type="ECO:0000256" key="4">
    <source>
        <dbReference type="ARBA" id="ARBA00008661"/>
    </source>
</evidence>
<dbReference type="EMBL" id="JAUJYO010000002">
    <property type="protein sequence ID" value="KAK1323886.1"/>
    <property type="molecule type" value="Genomic_DNA"/>
</dbReference>
<gene>
    <name evidence="15" type="primary">B3GALT8</name>
    <name evidence="15" type="ORF">QJS10_CPA02g00784</name>
</gene>
<dbReference type="Pfam" id="PF13334">
    <property type="entry name" value="DUF4094"/>
    <property type="match status" value="1"/>
</dbReference>
<comment type="caution">
    <text evidence="15">The sequence shown here is derived from an EMBL/GenBank/DDBJ whole genome shotgun (WGS) entry which is preliminary data.</text>
</comment>
<dbReference type="Pfam" id="PF01762">
    <property type="entry name" value="Galactosyl_T"/>
    <property type="match status" value="1"/>
</dbReference>
<dbReference type="InterPro" id="IPR025298">
    <property type="entry name" value="DUF4094"/>
</dbReference>
<evidence type="ECO:0000256" key="8">
    <source>
        <dbReference type="ARBA" id="ARBA00022968"/>
    </source>
</evidence>
<dbReference type="GO" id="GO:0000139">
    <property type="term" value="C:Golgi membrane"/>
    <property type="evidence" value="ECO:0007669"/>
    <property type="project" value="UniProtKB-SubCell"/>
</dbReference>
<keyword evidence="11 13" id="KW-0472">Membrane</keyword>
<keyword evidence="10 13" id="KW-0333">Golgi apparatus</keyword>
<reference evidence="15" key="1">
    <citation type="journal article" date="2023" name="Nat. Commun.">
        <title>Diploid and tetraploid genomes of Acorus and the evolution of monocots.</title>
        <authorList>
            <person name="Ma L."/>
            <person name="Liu K.W."/>
            <person name="Li Z."/>
            <person name="Hsiao Y.Y."/>
            <person name="Qi Y."/>
            <person name="Fu T."/>
            <person name="Tang G.D."/>
            <person name="Zhang D."/>
            <person name="Sun W.H."/>
            <person name="Liu D.K."/>
            <person name="Li Y."/>
            <person name="Chen G.Z."/>
            <person name="Liu X.D."/>
            <person name="Liao X.Y."/>
            <person name="Jiang Y.T."/>
            <person name="Yu X."/>
            <person name="Hao Y."/>
            <person name="Huang J."/>
            <person name="Zhao X.W."/>
            <person name="Ke S."/>
            <person name="Chen Y.Y."/>
            <person name="Wu W.L."/>
            <person name="Hsu J.L."/>
            <person name="Lin Y.F."/>
            <person name="Huang M.D."/>
            <person name="Li C.Y."/>
            <person name="Huang L."/>
            <person name="Wang Z.W."/>
            <person name="Zhao X."/>
            <person name="Zhong W.Y."/>
            <person name="Peng D.H."/>
            <person name="Ahmad S."/>
            <person name="Lan S."/>
            <person name="Zhang J.S."/>
            <person name="Tsai W.C."/>
            <person name="Van de Peer Y."/>
            <person name="Liu Z.J."/>
        </authorList>
    </citation>
    <scope>NUCLEOTIDE SEQUENCE</scope>
    <source>
        <strain evidence="15">CP</strain>
    </source>
</reference>
<comment type="pathway">
    <text evidence="3">Protein modification; protein glycosylation.</text>
</comment>
<protein>
    <recommendedName>
        <fullName evidence="13">Hexosyltransferase</fullName>
        <ecNumber evidence="13">2.4.1.-</ecNumber>
    </recommendedName>
</protein>
<evidence type="ECO:0000256" key="6">
    <source>
        <dbReference type="ARBA" id="ARBA00022679"/>
    </source>
</evidence>
<sequence>MLRVAARPLSGKAIFSLCVMSFFVGLLFSGRMWTTGGGGGRRLVEVMRGSDHETKHISFFLLLLLHEIQLGLHLTRFGSKLRRLEKEKGMVIRFVIGHSATPGGILDCAIDAEEAKTKDFLRLDHIEGYHELSAKTRLYFFTVVSIWDANFYVKVNDDVHVNLGMLETTLA</sequence>
<evidence type="ECO:0000256" key="12">
    <source>
        <dbReference type="ARBA" id="ARBA00023211"/>
    </source>
</evidence>
<reference evidence="15" key="2">
    <citation type="submission" date="2023-06" db="EMBL/GenBank/DDBJ databases">
        <authorList>
            <person name="Ma L."/>
            <person name="Liu K.-W."/>
            <person name="Li Z."/>
            <person name="Hsiao Y.-Y."/>
            <person name="Qi Y."/>
            <person name="Fu T."/>
            <person name="Tang G."/>
            <person name="Zhang D."/>
            <person name="Sun W.-H."/>
            <person name="Liu D.-K."/>
            <person name="Li Y."/>
            <person name="Chen G.-Z."/>
            <person name="Liu X.-D."/>
            <person name="Liao X.-Y."/>
            <person name="Jiang Y.-T."/>
            <person name="Yu X."/>
            <person name="Hao Y."/>
            <person name="Huang J."/>
            <person name="Zhao X.-W."/>
            <person name="Ke S."/>
            <person name="Chen Y.-Y."/>
            <person name="Wu W.-L."/>
            <person name="Hsu J.-L."/>
            <person name="Lin Y.-F."/>
            <person name="Huang M.-D."/>
            <person name="Li C.-Y."/>
            <person name="Huang L."/>
            <person name="Wang Z.-W."/>
            <person name="Zhao X."/>
            <person name="Zhong W.-Y."/>
            <person name="Peng D.-H."/>
            <person name="Ahmad S."/>
            <person name="Lan S."/>
            <person name="Zhang J.-S."/>
            <person name="Tsai W.-C."/>
            <person name="Van De Peer Y."/>
            <person name="Liu Z.-J."/>
        </authorList>
    </citation>
    <scope>NUCLEOTIDE SEQUENCE</scope>
    <source>
        <strain evidence="15">CP</strain>
        <tissue evidence="15">Leaves</tissue>
    </source>
</reference>
<evidence type="ECO:0000256" key="11">
    <source>
        <dbReference type="ARBA" id="ARBA00023136"/>
    </source>
</evidence>
<evidence type="ECO:0000313" key="15">
    <source>
        <dbReference type="EMBL" id="KAK1323886.1"/>
    </source>
</evidence>
<keyword evidence="6" id="KW-0808">Transferase</keyword>
<keyword evidence="12 13" id="KW-0464">Manganese</keyword>
<keyword evidence="8 13" id="KW-0735">Signal-anchor</keyword>
<dbReference type="AlphaFoldDB" id="A0AAV9FD12"/>
<proteinExistence type="inferred from homology"/>
<evidence type="ECO:0000256" key="13">
    <source>
        <dbReference type="RuleBase" id="RU363063"/>
    </source>
</evidence>
<dbReference type="GO" id="GO:0008378">
    <property type="term" value="F:galactosyltransferase activity"/>
    <property type="evidence" value="ECO:0007669"/>
    <property type="project" value="TreeGrafter"/>
</dbReference>
<evidence type="ECO:0000256" key="5">
    <source>
        <dbReference type="ARBA" id="ARBA00022676"/>
    </source>
</evidence>
<comment type="similarity">
    <text evidence="4 13">Belongs to the glycosyltransferase 31 family.</text>
</comment>
<name>A0AAV9FD12_ACOCL</name>
<evidence type="ECO:0000313" key="16">
    <source>
        <dbReference type="Proteomes" id="UP001180020"/>
    </source>
</evidence>
<dbReference type="EC" id="2.4.1.-" evidence="13"/>
<keyword evidence="7 13" id="KW-0812">Transmembrane</keyword>
<dbReference type="Proteomes" id="UP001180020">
    <property type="component" value="Unassembled WGS sequence"/>
</dbReference>
<comment type="subcellular location">
    <subcellularLocation>
        <location evidence="2 13">Golgi apparatus membrane</location>
        <topology evidence="2 13">Single-pass type II membrane protein</topology>
    </subcellularLocation>
</comment>
<evidence type="ECO:0000256" key="9">
    <source>
        <dbReference type="ARBA" id="ARBA00022989"/>
    </source>
</evidence>
<evidence type="ECO:0000256" key="1">
    <source>
        <dbReference type="ARBA" id="ARBA00001936"/>
    </source>
</evidence>
<accession>A0AAV9FD12</accession>
<dbReference type="PANTHER" id="PTHR11214">
    <property type="entry name" value="BETA-1,3-N-ACETYLGLUCOSAMINYLTRANSFERASE"/>
    <property type="match status" value="1"/>
</dbReference>
<keyword evidence="5 13" id="KW-0328">Glycosyltransferase</keyword>
<evidence type="ECO:0000259" key="14">
    <source>
        <dbReference type="Pfam" id="PF13334"/>
    </source>
</evidence>
<organism evidence="15 16">
    <name type="scientific">Acorus calamus</name>
    <name type="common">Sweet flag</name>
    <dbReference type="NCBI Taxonomy" id="4465"/>
    <lineage>
        <taxon>Eukaryota</taxon>
        <taxon>Viridiplantae</taxon>
        <taxon>Streptophyta</taxon>
        <taxon>Embryophyta</taxon>
        <taxon>Tracheophyta</taxon>
        <taxon>Spermatophyta</taxon>
        <taxon>Magnoliopsida</taxon>
        <taxon>Liliopsida</taxon>
        <taxon>Acoraceae</taxon>
        <taxon>Acorus</taxon>
    </lineage>
</organism>
<dbReference type="InterPro" id="IPR002659">
    <property type="entry name" value="Glyco_trans_31"/>
</dbReference>
<feature type="transmembrane region" description="Helical" evidence="13">
    <location>
        <begin position="12"/>
        <end position="33"/>
    </location>
</feature>
<evidence type="ECO:0000256" key="10">
    <source>
        <dbReference type="ARBA" id="ARBA00023034"/>
    </source>
</evidence>